<proteinExistence type="predicted"/>
<keyword evidence="2" id="KW-1185">Reference proteome</keyword>
<organism evidence="1 2">
    <name type="scientific">Allacma fusca</name>
    <dbReference type="NCBI Taxonomy" id="39272"/>
    <lineage>
        <taxon>Eukaryota</taxon>
        <taxon>Metazoa</taxon>
        <taxon>Ecdysozoa</taxon>
        <taxon>Arthropoda</taxon>
        <taxon>Hexapoda</taxon>
        <taxon>Collembola</taxon>
        <taxon>Symphypleona</taxon>
        <taxon>Sminthuridae</taxon>
        <taxon>Allacma</taxon>
    </lineage>
</organism>
<comment type="caution">
    <text evidence="1">The sequence shown here is derived from an EMBL/GenBank/DDBJ whole genome shotgun (WGS) entry which is preliminary data.</text>
</comment>
<evidence type="ECO:0000313" key="2">
    <source>
        <dbReference type="Proteomes" id="UP000708208"/>
    </source>
</evidence>
<gene>
    <name evidence="1" type="ORF">AFUS01_LOCUS12614</name>
</gene>
<name>A0A8J2NX96_9HEXA</name>
<evidence type="ECO:0000313" key="1">
    <source>
        <dbReference type="EMBL" id="CAG7723529.1"/>
    </source>
</evidence>
<accession>A0A8J2NX96</accession>
<protein>
    <submittedName>
        <fullName evidence="1">Uncharacterized protein</fullName>
    </submittedName>
</protein>
<dbReference type="AlphaFoldDB" id="A0A8J2NX96"/>
<sequence>MFLASRNVNPVLIMFMPR</sequence>
<feature type="non-terminal residue" evidence="1">
    <location>
        <position position="18"/>
    </location>
</feature>
<dbReference type="EMBL" id="CAJVCH010099986">
    <property type="protein sequence ID" value="CAG7723529.1"/>
    <property type="molecule type" value="Genomic_DNA"/>
</dbReference>
<dbReference type="Proteomes" id="UP000708208">
    <property type="component" value="Unassembled WGS sequence"/>
</dbReference>
<reference evidence="1" key="1">
    <citation type="submission" date="2021-06" db="EMBL/GenBank/DDBJ databases">
        <authorList>
            <person name="Hodson N. C."/>
            <person name="Mongue J. A."/>
            <person name="Jaron S. K."/>
        </authorList>
    </citation>
    <scope>NUCLEOTIDE SEQUENCE</scope>
</reference>